<evidence type="ECO:0000256" key="2">
    <source>
        <dbReference type="ARBA" id="ARBA00005342"/>
    </source>
</evidence>
<comment type="subcellular location">
    <subcellularLocation>
        <location evidence="1">Cell membrane</location>
        <topology evidence="1">Multi-pass membrane protein</topology>
    </subcellularLocation>
    <subcellularLocation>
        <location evidence="11">Membrane</location>
        <topology evidence="11">Multi-pass membrane protein</topology>
    </subcellularLocation>
</comment>
<dbReference type="EMBL" id="PHFL01000071">
    <property type="protein sequence ID" value="RFM23005.1"/>
    <property type="molecule type" value="Genomic_DNA"/>
</dbReference>
<feature type="transmembrane region" description="Helical" evidence="11">
    <location>
        <begin position="224"/>
        <end position="242"/>
    </location>
</feature>
<dbReference type="GO" id="GO:0005315">
    <property type="term" value="F:phosphate transmembrane transporter activity"/>
    <property type="evidence" value="ECO:0007669"/>
    <property type="project" value="InterPro"/>
</dbReference>
<feature type="transmembrane region" description="Helical" evidence="11">
    <location>
        <begin position="455"/>
        <end position="476"/>
    </location>
</feature>
<feature type="transmembrane region" description="Helical" evidence="11">
    <location>
        <begin position="113"/>
        <end position="135"/>
    </location>
</feature>
<dbReference type="GO" id="GO:0035435">
    <property type="term" value="P:phosphate ion transmembrane transport"/>
    <property type="evidence" value="ECO:0007669"/>
    <property type="project" value="TreeGrafter"/>
</dbReference>
<evidence type="ECO:0000313" key="12">
    <source>
        <dbReference type="EMBL" id="RFM23005.1"/>
    </source>
</evidence>
<sequence length="481" mass="50808">MAEIFDGSLPVGLIVLLFLSLAIACGFEFVNGFHDTANAVATVIYTKSLKPVPSVVWSGICNFCSVFLGGIAVAIGIVNLLPVELLVSSGAGVGMAMVLALLIAAVIWNVGTWYFGIPASSSHTLIGAILGVGLANSMLPGHVFGSGVNWSKAGEIGLSLLISPLTGFTLAAVLLLVLKKLAPNPNLHREPEGDTPPPWWIRAILIFTCTGVSFAHGSNDGQKGVGLVMLILIGILPASYALNMDYSKAQLAEAYAVSQELEAWVQRATTAQLVVPAAMTNNEAQSLYATLKENLHAIQVKLAGKSSVEQIPKQERFEIRKNILLVTNAFSQLEKNKQLSLPEDVMASIKAKLKVLRNITEYAPTWVIVAIALSLGIGTMIGWKRIVVTVGEKIGKSHLTYSQGAAAEMVAMSTIGLSSFLGLPVSTTHVLSSGVAGTMVAQKSGIQADVVKKIALAWLLTLPVSMLLSGGLFLLFRTILG</sequence>
<dbReference type="Proteomes" id="UP000266389">
    <property type="component" value="Unassembled WGS sequence"/>
</dbReference>
<keyword evidence="7" id="KW-0769">Symport</keyword>
<feature type="transmembrane region" description="Helical" evidence="11">
    <location>
        <begin position="404"/>
        <end position="423"/>
    </location>
</feature>
<feature type="transmembrane region" description="Helical" evidence="11">
    <location>
        <begin position="85"/>
        <end position="107"/>
    </location>
</feature>
<keyword evidence="5 11" id="KW-0592">Phosphate transport</keyword>
<feature type="transmembrane region" description="Helical" evidence="11">
    <location>
        <begin position="156"/>
        <end position="179"/>
    </location>
</feature>
<evidence type="ECO:0000256" key="4">
    <source>
        <dbReference type="ARBA" id="ARBA00022475"/>
    </source>
</evidence>
<evidence type="ECO:0000256" key="9">
    <source>
        <dbReference type="ARBA" id="ARBA00023136"/>
    </source>
</evidence>
<dbReference type="PANTHER" id="PTHR11101:SF65">
    <property type="entry name" value="LOW-AFFINITY INORGANIC PHOSPHATE TRANSPORTER PITA-RELATED"/>
    <property type="match status" value="1"/>
</dbReference>
<protein>
    <recommendedName>
        <fullName evidence="11">Phosphate transporter</fullName>
    </recommendedName>
</protein>
<name>A0A395LWI2_9BACT</name>
<dbReference type="Pfam" id="PF01384">
    <property type="entry name" value="PHO4"/>
    <property type="match status" value="1"/>
</dbReference>
<evidence type="ECO:0000256" key="7">
    <source>
        <dbReference type="ARBA" id="ARBA00022847"/>
    </source>
</evidence>
<comment type="caution">
    <text evidence="12">The sequence shown here is derived from an EMBL/GenBank/DDBJ whole genome shotgun (WGS) entry which is preliminary data.</text>
</comment>
<dbReference type="AlphaFoldDB" id="A0A395LWI2"/>
<evidence type="ECO:0000256" key="1">
    <source>
        <dbReference type="ARBA" id="ARBA00004651"/>
    </source>
</evidence>
<evidence type="ECO:0000313" key="13">
    <source>
        <dbReference type="Proteomes" id="UP000266389"/>
    </source>
</evidence>
<feature type="transmembrane region" description="Helical" evidence="11">
    <location>
        <begin position="55"/>
        <end position="78"/>
    </location>
</feature>
<organism evidence="12 13">
    <name type="scientific">Candidatus Thermochlorobacter aerophilus</name>
    <dbReference type="NCBI Taxonomy" id="1868324"/>
    <lineage>
        <taxon>Bacteria</taxon>
        <taxon>Pseudomonadati</taxon>
        <taxon>Chlorobiota</taxon>
        <taxon>Chlorobiia</taxon>
        <taxon>Chlorobiales</taxon>
        <taxon>Candidatus Thermochlorobacteriaceae</taxon>
        <taxon>Candidatus Thermochlorobacter</taxon>
    </lineage>
</organism>
<keyword evidence="9 11" id="KW-0472">Membrane</keyword>
<evidence type="ECO:0000256" key="6">
    <source>
        <dbReference type="ARBA" id="ARBA00022692"/>
    </source>
</evidence>
<reference evidence="12 13" key="1">
    <citation type="journal article" date="2011" name="ISME J.">
        <title>Community ecology of hot spring cyanobacterial mats: predominant populations and their functional potential.</title>
        <authorList>
            <person name="Klatt C.G."/>
            <person name="Wood J.M."/>
            <person name="Rusch D.B."/>
            <person name="Bateson M.M."/>
            <person name="Hamamura N."/>
            <person name="Heidelberg J.F."/>
            <person name="Grossman A.R."/>
            <person name="Bhaya D."/>
            <person name="Cohan F.M."/>
            <person name="Kuhl M."/>
            <person name="Bryant D.A."/>
            <person name="Ward D.M."/>
        </authorList>
    </citation>
    <scope>NUCLEOTIDE SEQUENCE [LARGE SCALE GENOMIC DNA]</scope>
    <source>
        <strain evidence="12">OS</strain>
    </source>
</reference>
<proteinExistence type="inferred from homology"/>
<keyword evidence="4" id="KW-1003">Cell membrane</keyword>
<feature type="transmembrane region" description="Helical" evidence="11">
    <location>
        <begin position="363"/>
        <end position="383"/>
    </location>
</feature>
<keyword evidence="6 11" id="KW-0812">Transmembrane</keyword>
<accession>A0A395LWI2</accession>
<keyword evidence="3 11" id="KW-0813">Transport</keyword>
<dbReference type="InterPro" id="IPR001204">
    <property type="entry name" value="Phos_transporter"/>
</dbReference>
<gene>
    <name evidence="12" type="ORF">D0433_13275</name>
</gene>
<comment type="catalytic activity">
    <reaction evidence="10">
        <text>phosphate(in) + H(+)(in) = phosphate(out) + H(+)(out)</text>
        <dbReference type="Rhea" id="RHEA:29939"/>
        <dbReference type="ChEBI" id="CHEBI:15378"/>
        <dbReference type="ChEBI" id="CHEBI:43474"/>
    </reaction>
</comment>
<dbReference type="GO" id="GO:0005886">
    <property type="term" value="C:plasma membrane"/>
    <property type="evidence" value="ECO:0007669"/>
    <property type="project" value="UniProtKB-SubCell"/>
</dbReference>
<evidence type="ECO:0000256" key="3">
    <source>
        <dbReference type="ARBA" id="ARBA00022448"/>
    </source>
</evidence>
<dbReference type="PANTHER" id="PTHR11101">
    <property type="entry name" value="PHOSPHATE TRANSPORTER"/>
    <property type="match status" value="1"/>
</dbReference>
<comment type="similarity">
    <text evidence="2">Belongs to the inorganic phosphate transporter (PiT) (TC 2.A.20) family. Pit subfamily.</text>
</comment>
<keyword evidence="8 11" id="KW-1133">Transmembrane helix</keyword>
<evidence type="ECO:0000256" key="5">
    <source>
        <dbReference type="ARBA" id="ARBA00022592"/>
    </source>
</evidence>
<dbReference type="GO" id="GO:0015293">
    <property type="term" value="F:symporter activity"/>
    <property type="evidence" value="ECO:0007669"/>
    <property type="project" value="UniProtKB-KW"/>
</dbReference>
<evidence type="ECO:0000256" key="11">
    <source>
        <dbReference type="RuleBase" id="RU363058"/>
    </source>
</evidence>
<evidence type="ECO:0000256" key="8">
    <source>
        <dbReference type="ARBA" id="ARBA00022989"/>
    </source>
</evidence>
<feature type="transmembrane region" description="Helical" evidence="11">
    <location>
        <begin position="199"/>
        <end position="217"/>
    </location>
</feature>
<evidence type="ECO:0000256" key="10">
    <source>
        <dbReference type="ARBA" id="ARBA00047348"/>
    </source>
</evidence>